<accession>A0A378KBM5</accession>
<dbReference type="NCBIfam" id="TIGR03134">
    <property type="entry name" value="malonate_gamma"/>
    <property type="match status" value="1"/>
</dbReference>
<dbReference type="SUPFAM" id="SSF52096">
    <property type="entry name" value="ClpP/crotonase"/>
    <property type="match status" value="1"/>
</dbReference>
<dbReference type="AlphaFoldDB" id="A0A378KBM5"/>
<dbReference type="Pfam" id="PF06833">
    <property type="entry name" value="MdcE"/>
    <property type="match status" value="1"/>
</dbReference>
<dbReference type="Gene3D" id="3.90.226.10">
    <property type="entry name" value="2-enoyl-CoA Hydratase, Chain A, domain 1"/>
    <property type="match status" value="1"/>
</dbReference>
<evidence type="ECO:0000313" key="2">
    <source>
        <dbReference type="Proteomes" id="UP000254631"/>
    </source>
</evidence>
<dbReference type="GO" id="GO:0005975">
    <property type="term" value="P:carbohydrate metabolic process"/>
    <property type="evidence" value="ECO:0007669"/>
    <property type="project" value="InterPro"/>
</dbReference>
<gene>
    <name evidence="1" type="ORF">NCTC12000_02638</name>
</gene>
<name>A0A378KBM5_LEGPN</name>
<evidence type="ECO:0000313" key="1">
    <source>
        <dbReference type="EMBL" id="STX80622.1"/>
    </source>
</evidence>
<dbReference type="EMBL" id="UGOL01000001">
    <property type="protein sequence ID" value="STX80622.1"/>
    <property type="molecule type" value="Genomic_DNA"/>
</dbReference>
<dbReference type="Proteomes" id="UP000254631">
    <property type="component" value="Unassembled WGS sequence"/>
</dbReference>
<protein>
    <submittedName>
        <fullName evidence="1">Malonate decarboxylase subunit gamma</fullName>
    </submittedName>
</protein>
<dbReference type="InterPro" id="IPR009648">
    <property type="entry name" value="Malonate_gamma"/>
</dbReference>
<reference evidence="1 2" key="1">
    <citation type="submission" date="2018-06" db="EMBL/GenBank/DDBJ databases">
        <authorList>
            <consortium name="Pathogen Informatics"/>
            <person name="Doyle S."/>
        </authorList>
    </citation>
    <scope>NUCLEOTIDE SEQUENCE [LARGE SCALE GENOMIC DNA]</scope>
    <source>
        <strain evidence="1 2">NCTC12000</strain>
    </source>
</reference>
<organism evidence="1 2">
    <name type="scientific">Legionella pneumophila</name>
    <dbReference type="NCBI Taxonomy" id="446"/>
    <lineage>
        <taxon>Bacteria</taxon>
        <taxon>Pseudomonadati</taxon>
        <taxon>Pseudomonadota</taxon>
        <taxon>Gammaproteobacteria</taxon>
        <taxon>Legionellales</taxon>
        <taxon>Legionellaceae</taxon>
        <taxon>Legionella</taxon>
    </lineage>
</organism>
<proteinExistence type="predicted"/>
<sequence>MMPNEKITLKQLIDHCFDTTKTTIKQQIVFGSGKIKNKNFNIVGTVEDTSFGVDESIEMARCILDIIKNNNTDPIVLLTDVVGQKLSVRDEWLGMYAYFAHLLKCLHLARQNGNKIITLIYNQAIGGSFIAFGMMADRIYALKNAKLAVMWLEGMSKVTKIDIDVLRKISETSPVFAPGVENFKKLGGLHQVLDLDEVSQQLLLTLQEPNISHDNRAELGKQYGGRKEAYDIIKAIENL</sequence>
<dbReference type="InterPro" id="IPR029045">
    <property type="entry name" value="ClpP/crotonase-like_dom_sf"/>
</dbReference>
<dbReference type="RefSeq" id="WP_027219303.1">
    <property type="nucleotide sequence ID" value="NZ_CAXYJC010000002.1"/>
</dbReference>